<keyword evidence="3" id="KW-1185">Reference proteome</keyword>
<feature type="transmembrane region" description="Helical" evidence="1">
    <location>
        <begin position="17"/>
        <end position="35"/>
    </location>
</feature>
<evidence type="ECO:0000256" key="1">
    <source>
        <dbReference type="SAM" id="Phobius"/>
    </source>
</evidence>
<sequence length="62" mass="7102">MWRSCITSIHLKVVGSYILICVCCSRLLPSIAKLLHSRKPHLLHRPYVTQQVPKTTMISLET</sequence>
<reference evidence="2 3" key="1">
    <citation type="submission" date="2020-10" db="EMBL/GenBank/DDBJ databases">
        <title>Genome of Yersinia pseudotuberculosis phages.</title>
        <authorList>
            <person name="Hammerl J.A."/>
            <person name="Hertwig S."/>
        </authorList>
    </citation>
    <scope>NUCLEOTIDE SEQUENCE [LARGE SCALE GENOMIC DNA]</scope>
</reference>
<evidence type="ECO:0000313" key="2">
    <source>
        <dbReference type="EMBL" id="QQO91176.1"/>
    </source>
</evidence>
<dbReference type="Proteomes" id="UP000827906">
    <property type="component" value="Segment"/>
</dbReference>
<dbReference type="EMBL" id="MW147601">
    <property type="protein sequence ID" value="QQO91176.1"/>
    <property type="molecule type" value="Genomic_DNA"/>
</dbReference>
<keyword evidence="1" id="KW-0472">Membrane</keyword>
<keyword evidence="1" id="KW-1133">Transmembrane helix</keyword>
<accession>A0AAE7TQN3</accession>
<organism evidence="2 3">
    <name type="scientific">Yersinia phage PYps16N</name>
    <dbReference type="NCBI Taxonomy" id="2801354"/>
    <lineage>
        <taxon>Viruses</taxon>
        <taxon>Duplodnaviria</taxon>
        <taxon>Heunggongvirae</taxon>
        <taxon>Uroviricota</taxon>
        <taxon>Caudoviricetes</taxon>
        <taxon>Chaseviridae</taxon>
        <taxon>Cleopatravirinae</taxon>
        <taxon>Carltongylesvirus</taxon>
        <taxon>Carltongylesvirus PYps16N</taxon>
    </lineage>
</organism>
<protein>
    <submittedName>
        <fullName evidence="2">Uncharacterized protein</fullName>
    </submittedName>
</protein>
<evidence type="ECO:0000313" key="3">
    <source>
        <dbReference type="Proteomes" id="UP000827906"/>
    </source>
</evidence>
<gene>
    <name evidence="2" type="ORF">ORF003</name>
</gene>
<proteinExistence type="predicted"/>
<keyword evidence="1" id="KW-0812">Transmembrane</keyword>
<name>A0AAE7TQN3_9CAUD</name>